<dbReference type="EMBL" id="LWBO01000009">
    <property type="protein sequence ID" value="OQP49905.1"/>
    <property type="molecule type" value="Genomic_DNA"/>
</dbReference>
<comment type="caution">
    <text evidence="2">The sequence shown here is derived from an EMBL/GenBank/DDBJ whole genome shotgun (WGS) entry which is preliminary data.</text>
</comment>
<protein>
    <recommendedName>
        <fullName evidence="4">Tetratricopeptide repeat protein</fullName>
    </recommendedName>
</protein>
<dbReference type="Proteomes" id="UP000192277">
    <property type="component" value="Unassembled WGS sequence"/>
</dbReference>
<gene>
    <name evidence="2" type="ORF">A4D02_27915</name>
</gene>
<dbReference type="RefSeq" id="WP_014219571.1">
    <property type="nucleotide sequence ID" value="NZ_LWBO01000009.1"/>
</dbReference>
<keyword evidence="1" id="KW-0812">Transmembrane</keyword>
<evidence type="ECO:0008006" key="4">
    <source>
        <dbReference type="Google" id="ProtNLM"/>
    </source>
</evidence>
<keyword evidence="3" id="KW-1185">Reference proteome</keyword>
<organism evidence="2 3">
    <name type="scientific">Niastella koreensis</name>
    <dbReference type="NCBI Taxonomy" id="354356"/>
    <lineage>
        <taxon>Bacteria</taxon>
        <taxon>Pseudomonadati</taxon>
        <taxon>Bacteroidota</taxon>
        <taxon>Chitinophagia</taxon>
        <taxon>Chitinophagales</taxon>
        <taxon>Chitinophagaceae</taxon>
        <taxon>Niastella</taxon>
    </lineage>
</organism>
<sequence length="191" mass="22263">MPPKRKYLFVSIAIILFIGLTVVFKPDLLLSGRMLYSLGLNKYNTSDHGDYYDDDKIKSAAWYFEKAIGKGLKTRDVFDKLALCYLVLDDERNADRAFTMGLEYFPKDAEFYFYRGNSRKEIKYFKGALADYSAVIEVQPTFEYISDAYYYRGAMSYLLGDTIRAETDRIIAQKGKDHELRTYADYCQLFK</sequence>
<keyword evidence="1" id="KW-0472">Membrane</keyword>
<evidence type="ECO:0000313" key="3">
    <source>
        <dbReference type="Proteomes" id="UP000192277"/>
    </source>
</evidence>
<proteinExistence type="predicted"/>
<dbReference type="InterPro" id="IPR011990">
    <property type="entry name" value="TPR-like_helical_dom_sf"/>
</dbReference>
<keyword evidence="1" id="KW-1133">Transmembrane helix</keyword>
<dbReference type="Gene3D" id="1.25.40.10">
    <property type="entry name" value="Tetratricopeptide repeat domain"/>
    <property type="match status" value="1"/>
</dbReference>
<evidence type="ECO:0000313" key="2">
    <source>
        <dbReference type="EMBL" id="OQP49905.1"/>
    </source>
</evidence>
<name>A0ABX3NYK8_9BACT</name>
<reference evidence="2 3" key="1">
    <citation type="submission" date="2016-04" db="EMBL/GenBank/DDBJ databases">
        <authorList>
            <person name="Chen L."/>
            <person name="Zhuang W."/>
            <person name="Wang G."/>
        </authorList>
    </citation>
    <scope>NUCLEOTIDE SEQUENCE [LARGE SCALE GENOMIC DNA]</scope>
    <source>
        <strain evidence="3">GR20</strain>
    </source>
</reference>
<accession>A0ABX3NYK8</accession>
<dbReference type="SUPFAM" id="SSF48452">
    <property type="entry name" value="TPR-like"/>
    <property type="match status" value="1"/>
</dbReference>
<feature type="transmembrane region" description="Helical" evidence="1">
    <location>
        <begin position="6"/>
        <end position="24"/>
    </location>
</feature>
<evidence type="ECO:0000256" key="1">
    <source>
        <dbReference type="SAM" id="Phobius"/>
    </source>
</evidence>